<evidence type="ECO:0000256" key="7">
    <source>
        <dbReference type="RuleBase" id="RU280815"/>
    </source>
</evidence>
<dbReference type="PROSITE" id="PS00022">
    <property type="entry name" value="EGF_1"/>
    <property type="match status" value="3"/>
</dbReference>
<dbReference type="PANTHER" id="PTHR24033">
    <property type="entry name" value="EGF-LIKE DOMAIN-CONTAINING PROTEIN"/>
    <property type="match status" value="1"/>
</dbReference>
<dbReference type="SMART" id="SM00181">
    <property type="entry name" value="EGF"/>
    <property type="match status" value="5"/>
</dbReference>
<keyword evidence="1 7" id="KW-0217">Developmental protein</keyword>
<keyword evidence="3 7" id="KW-0677">Repeat</keyword>
<dbReference type="SMART" id="SM00051">
    <property type="entry name" value="DSL"/>
    <property type="match status" value="1"/>
</dbReference>
<dbReference type="Gene3D" id="2.60.40.3510">
    <property type="match status" value="1"/>
</dbReference>
<feature type="transmembrane region" description="Helical" evidence="8">
    <location>
        <begin position="656"/>
        <end position="679"/>
    </location>
</feature>
<proteinExistence type="predicted"/>
<dbReference type="InterPro" id="IPR001774">
    <property type="entry name" value="DSL"/>
</dbReference>
<evidence type="ECO:0000256" key="3">
    <source>
        <dbReference type="ARBA" id="ARBA00022737"/>
    </source>
</evidence>
<dbReference type="InterPro" id="IPR000742">
    <property type="entry name" value="EGF"/>
</dbReference>
<comment type="function">
    <text evidence="7">Putative Notch ligand involved in the mediation of Notch signaling.</text>
</comment>
<dbReference type="Pfam" id="PF01414">
    <property type="entry name" value="DSL"/>
    <property type="match status" value="1"/>
</dbReference>
<evidence type="ECO:0000256" key="1">
    <source>
        <dbReference type="ARBA" id="ARBA00022473"/>
    </source>
</evidence>
<dbReference type="GO" id="GO:0007154">
    <property type="term" value="P:cell communication"/>
    <property type="evidence" value="ECO:0007669"/>
    <property type="project" value="InterPro"/>
</dbReference>
<dbReference type="PANTHER" id="PTHR24033:SF151">
    <property type="entry name" value="NOTCH 2"/>
    <property type="match status" value="1"/>
</dbReference>
<dbReference type="SMART" id="SM00179">
    <property type="entry name" value="EGF_CA"/>
    <property type="match status" value="1"/>
</dbReference>
<evidence type="ECO:0000256" key="6">
    <source>
        <dbReference type="PROSITE-ProRule" id="PRU00377"/>
    </source>
</evidence>
<evidence type="ECO:0000313" key="12">
    <source>
        <dbReference type="WBParaSite" id="PgR049_g051_t02"/>
    </source>
</evidence>
<dbReference type="AlphaFoldDB" id="A0A915BP03"/>
<dbReference type="SMART" id="SM00215">
    <property type="entry name" value="VWC_out"/>
    <property type="match status" value="1"/>
</dbReference>
<evidence type="ECO:0000256" key="5">
    <source>
        <dbReference type="PROSITE-ProRule" id="PRU00076"/>
    </source>
</evidence>
<evidence type="ECO:0000259" key="10">
    <source>
        <dbReference type="PROSITE" id="PS51051"/>
    </source>
</evidence>
<evidence type="ECO:0000313" key="11">
    <source>
        <dbReference type="Proteomes" id="UP000887569"/>
    </source>
</evidence>
<dbReference type="SUPFAM" id="SSF57196">
    <property type="entry name" value="EGF/Laminin"/>
    <property type="match status" value="1"/>
</dbReference>
<feature type="transmembrane region" description="Helical" evidence="8">
    <location>
        <begin position="20"/>
        <end position="37"/>
    </location>
</feature>
<evidence type="ECO:0000256" key="8">
    <source>
        <dbReference type="SAM" id="Phobius"/>
    </source>
</evidence>
<feature type="disulfide bond" evidence="6">
    <location>
        <begin position="245"/>
        <end position="254"/>
    </location>
</feature>
<dbReference type="FunFam" id="2.10.25.10:FF:000118">
    <property type="entry name" value="protein delta homolog 2"/>
    <property type="match status" value="1"/>
</dbReference>
<sequence>IYRMGGAKGSFCERVTNCGVLAARICIFFLFLQFSYLKTIMAIIGWSSFRIIPSTSFSIFWLILLQGLSKTKAAGVIKFKLIEFECNGTLNDGSCCGSGHNESKCICEVYVYVCLGVGSGLHKSHRDCALIHHTSPVIAGNKLLNAYAVDIPFDVRWPLKNVSSTVEMRQWSNKAVIMRSERFIQLSPLDSENITIKEIDSSRKIVYEMQIECAEFYYGPQCARFCQPNIANVHFYCSPSGERLCMKGWTGRNCDDPICGKGCGNGFCVAPDTCRCRRGWQGKLCDQCRMLEGCKHGYCVRANECICEKNWGGTFCDRDLDYCYHNSPCQNGGKCSSGGFQNYYYCNCTLGFTGRNCEVEVDPCTQIDCGRFGKCLLVNREEHRVECDCDAEHYGTRCEHKVNENDIVEKIAGVVHRPTMSSCKLSENDYIPNGFSWTTIDCRQCICSKGLISCTETRCEPRDCLRNDPSTGAAVTCPEHQHCASINDGDCLKEPCIFPRGQCLSWEHINKEPSTIVCYQRMLDGRRNTFGCASMIIEFDMDKLATGTAVEDVCHHLLLDITTGNMHNIGFDCSRRDETSVAVEIISLMFTSDVTIAKDFLKSRIRDRLTASAVLNAALRVGDYDANEQIVWERRTLKGATSIERGNVDWLNTKHMLTVIVCLMMLIVIILLNICILKYPGSCFRKARNNTEIEASDCIPPRIYCTQPIIRNDKIKRSSRDRSLRGLDHFTSDLPFLQKNSMRRCSIGSTDSGIADKEQEDNEKNARLLDAHLNDTTDTQQFPYRFEKRKQSSIFRASNTSCSRSSSCLAQL</sequence>
<feature type="disulfide bond" evidence="5">
    <location>
        <begin position="389"/>
        <end position="398"/>
    </location>
</feature>
<keyword evidence="7" id="KW-0732">Signal</keyword>
<feature type="domain" description="EGF-like" evidence="9">
    <location>
        <begin position="360"/>
        <end position="399"/>
    </location>
</feature>
<protein>
    <recommendedName>
        <fullName evidence="7">Delta-like protein</fullName>
    </recommendedName>
</protein>
<dbReference type="GO" id="GO:0005509">
    <property type="term" value="F:calcium ion binding"/>
    <property type="evidence" value="ECO:0007669"/>
    <property type="project" value="InterPro"/>
</dbReference>
<keyword evidence="7 8" id="KW-0472">Membrane</keyword>
<reference evidence="12" key="1">
    <citation type="submission" date="2022-11" db="UniProtKB">
        <authorList>
            <consortium name="WormBaseParasite"/>
        </authorList>
    </citation>
    <scope>IDENTIFICATION</scope>
</reference>
<dbReference type="CDD" id="cd00054">
    <property type="entry name" value="EGF_CA"/>
    <property type="match status" value="1"/>
</dbReference>
<feature type="domain" description="DSL" evidence="10">
    <location>
        <begin position="211"/>
        <end position="254"/>
    </location>
</feature>
<feature type="disulfide bond" evidence="5">
    <location>
        <begin position="329"/>
        <end position="346"/>
    </location>
</feature>
<dbReference type="Gene3D" id="2.10.25.140">
    <property type="match status" value="1"/>
</dbReference>
<accession>A0A915BP03</accession>
<dbReference type="PROSITE" id="PS51051">
    <property type="entry name" value="DSL"/>
    <property type="match status" value="1"/>
</dbReference>
<feature type="disulfide bond" evidence="5">
    <location>
        <begin position="348"/>
        <end position="357"/>
    </location>
</feature>
<feature type="domain" description="EGF-like" evidence="9">
    <location>
        <begin position="319"/>
        <end position="358"/>
    </location>
</feature>
<keyword evidence="7 8" id="KW-1133">Transmembrane helix</keyword>
<name>A0A915BP03_PARUN</name>
<dbReference type="PROSITE" id="PS50026">
    <property type="entry name" value="EGF_3"/>
    <property type="match status" value="2"/>
</dbReference>
<dbReference type="Proteomes" id="UP000887569">
    <property type="component" value="Unplaced"/>
</dbReference>
<dbReference type="InterPro" id="IPR001881">
    <property type="entry name" value="EGF-like_Ca-bd_dom"/>
</dbReference>
<evidence type="ECO:0000259" key="9">
    <source>
        <dbReference type="PROSITE" id="PS50026"/>
    </source>
</evidence>
<dbReference type="Gene3D" id="2.10.25.10">
    <property type="entry name" value="Laminin"/>
    <property type="match status" value="2"/>
</dbReference>
<dbReference type="InterPro" id="IPR051830">
    <property type="entry name" value="NOTCH_homolog"/>
</dbReference>
<evidence type="ECO:0000256" key="4">
    <source>
        <dbReference type="ARBA" id="ARBA00023157"/>
    </source>
</evidence>
<keyword evidence="4 5" id="KW-1015">Disulfide bond</keyword>
<feature type="disulfide bond" evidence="6">
    <location>
        <begin position="213"/>
        <end position="222"/>
    </location>
</feature>
<dbReference type="Pfam" id="PF21700">
    <property type="entry name" value="EGF_DL_JAG"/>
    <property type="match status" value="1"/>
</dbReference>
<dbReference type="InterPro" id="IPR001007">
    <property type="entry name" value="VWF_dom"/>
</dbReference>
<dbReference type="WBParaSite" id="PgR049_g051_t02">
    <property type="protein sequence ID" value="PgR049_g051_t02"/>
    <property type="gene ID" value="PgR049_g051"/>
</dbReference>
<organism evidence="11 12">
    <name type="scientific">Parascaris univalens</name>
    <name type="common">Nematode worm</name>
    <dbReference type="NCBI Taxonomy" id="6257"/>
    <lineage>
        <taxon>Eukaryota</taxon>
        <taxon>Metazoa</taxon>
        <taxon>Ecdysozoa</taxon>
        <taxon>Nematoda</taxon>
        <taxon>Chromadorea</taxon>
        <taxon>Rhabditida</taxon>
        <taxon>Spirurina</taxon>
        <taxon>Ascaridomorpha</taxon>
        <taxon>Ascaridoidea</taxon>
        <taxon>Ascarididae</taxon>
        <taxon>Parascaris</taxon>
    </lineage>
</organism>
<dbReference type="PROSITE" id="PS01186">
    <property type="entry name" value="EGF_2"/>
    <property type="match status" value="1"/>
</dbReference>
<dbReference type="GO" id="GO:0016020">
    <property type="term" value="C:membrane"/>
    <property type="evidence" value="ECO:0007669"/>
    <property type="project" value="UniProtKB-SubCell"/>
</dbReference>
<keyword evidence="7 8" id="KW-0812">Transmembrane</keyword>
<evidence type="ECO:0000256" key="2">
    <source>
        <dbReference type="ARBA" id="ARBA00022536"/>
    </source>
</evidence>
<keyword evidence="11" id="KW-1185">Reference proteome</keyword>
<keyword evidence="2 5" id="KW-0245">EGF-like domain</keyword>
<comment type="caution">
    <text evidence="5">Lacks conserved residue(s) required for the propagation of feature annotation.</text>
</comment>
<comment type="subcellular location">
    <subcellularLocation>
        <location evidence="7">Membrane</location>
        <topology evidence="7">Single-pass type I membrane protein</topology>
    </subcellularLocation>
</comment>